<name>A0A084EJT8_MYCCA</name>
<reference evidence="1 2" key="1">
    <citation type="submission" date="2014-02" db="EMBL/GenBank/DDBJ databases">
        <title>Genome sequence of Mycoplasma capricolum subsp. capricolum strain 14232.</title>
        <authorList>
            <person name="Sirand-Pugnet P."/>
            <person name="Breton M."/>
            <person name="Dordet-Frisoni E."/>
            <person name="Baranowski E."/>
            <person name="Barre A."/>
            <person name="Couture C."/>
            <person name="Dupuy V."/>
            <person name="Gaurivaud P."/>
            <person name="Jacob D."/>
            <person name="Lemaitre C."/>
            <person name="Manso-Silvan L."/>
            <person name="Nikolski M."/>
            <person name="Nouvel L.-X."/>
            <person name="Poumarat F."/>
            <person name="Tardy F."/>
            <person name="Thebault P."/>
            <person name="Theil S."/>
            <person name="Citti C."/>
            <person name="Thiaucourt F."/>
            <person name="Blanchard A."/>
        </authorList>
    </citation>
    <scope>NUCLEOTIDE SEQUENCE [LARGE SCALE GENOMIC DNA]</scope>
    <source>
        <strain evidence="1 2">14232</strain>
    </source>
</reference>
<accession>A0A084EJT8</accession>
<organism evidence="1 2">
    <name type="scientific">Mycoplasma capricolum subsp. capricolum 14232</name>
    <dbReference type="NCBI Taxonomy" id="1188238"/>
    <lineage>
        <taxon>Bacteria</taxon>
        <taxon>Bacillati</taxon>
        <taxon>Mycoplasmatota</taxon>
        <taxon>Mollicutes</taxon>
        <taxon>Mycoplasmataceae</taxon>
        <taxon>Mycoplasma</taxon>
    </lineage>
</organism>
<evidence type="ECO:0000313" key="2">
    <source>
        <dbReference type="Proteomes" id="UP000028533"/>
    </source>
</evidence>
<dbReference type="RefSeq" id="WP_036432267.1">
    <property type="nucleotide sequence ID" value="NZ_JFDO01000026.1"/>
</dbReference>
<protein>
    <submittedName>
        <fullName evidence="1">Uncharacterized protein</fullName>
    </submittedName>
</protein>
<sequence length="201" mass="23811">MKVLLVEHISNLSKDLILDKNQLITKINDEIQSFDLNKQTKLIQKLIKINKLSESLDKESRKEILISLQLPVFNYQSLDNLIYFIENIANCFDVQKLDDLSININQITFTDFCNLNEYINVDSLLDYFDEQLKENGLEAKLSFKLIDELLDINHSEEKYVILNSWQNAILKDLEDRQKAIYWDCELIQKYKTYLIKEILKK</sequence>
<dbReference type="AlphaFoldDB" id="A0A084EJT8"/>
<dbReference type="EMBL" id="JFDO01000026">
    <property type="protein sequence ID" value="KEZ18230.1"/>
    <property type="molecule type" value="Genomic_DNA"/>
</dbReference>
<dbReference type="Proteomes" id="UP000028533">
    <property type="component" value="Unassembled WGS sequence"/>
</dbReference>
<comment type="caution">
    <text evidence="1">The sequence shown here is derived from an EMBL/GenBank/DDBJ whole genome shotgun (WGS) entry which is preliminary data.</text>
</comment>
<evidence type="ECO:0000313" key="1">
    <source>
        <dbReference type="EMBL" id="KEZ18230.1"/>
    </source>
</evidence>
<gene>
    <name evidence="1" type="ORF">MCAPa_6870</name>
</gene>
<proteinExistence type="predicted"/>
<dbReference type="NCBIfam" id="NF045879">
    <property type="entry name" value="ICE_Mbov_0392"/>
    <property type="match status" value="1"/>
</dbReference>